<keyword evidence="7" id="KW-0282">Flagellum</keyword>
<organism evidence="7 8">
    <name type="scientific">Polystyrenella longa</name>
    <dbReference type="NCBI Taxonomy" id="2528007"/>
    <lineage>
        <taxon>Bacteria</taxon>
        <taxon>Pseudomonadati</taxon>
        <taxon>Planctomycetota</taxon>
        <taxon>Planctomycetia</taxon>
        <taxon>Planctomycetales</taxon>
        <taxon>Planctomycetaceae</taxon>
        <taxon>Polystyrenella</taxon>
    </lineage>
</organism>
<evidence type="ECO:0000256" key="3">
    <source>
        <dbReference type="ARBA" id="ARBA00023143"/>
    </source>
</evidence>
<keyword evidence="8" id="KW-1185">Reference proteome</keyword>
<proteinExistence type="inferred from homology"/>
<dbReference type="RefSeq" id="WP_144993459.1">
    <property type="nucleotide sequence ID" value="NZ_CP036281.1"/>
</dbReference>
<protein>
    <recommendedName>
        <fullName evidence="4 5">Flagellar hook-basal body complex protein FliE</fullName>
    </recommendedName>
</protein>
<gene>
    <name evidence="4" type="primary">fliE</name>
    <name evidence="7" type="ORF">Pla110_08170</name>
</gene>
<comment type="similarity">
    <text evidence="2 4">Belongs to the FliE family.</text>
</comment>
<dbReference type="PANTHER" id="PTHR34653">
    <property type="match status" value="1"/>
</dbReference>
<keyword evidence="7" id="KW-0969">Cilium</keyword>
<keyword evidence="7" id="KW-0966">Cell projection</keyword>
<dbReference type="PRINTS" id="PR01006">
    <property type="entry name" value="FLGHOOKFLIE"/>
</dbReference>
<dbReference type="GO" id="GO:0071973">
    <property type="term" value="P:bacterial-type flagellum-dependent cell motility"/>
    <property type="evidence" value="ECO:0007669"/>
    <property type="project" value="InterPro"/>
</dbReference>
<evidence type="ECO:0000256" key="6">
    <source>
        <dbReference type="SAM" id="MobiDB-lite"/>
    </source>
</evidence>
<dbReference type="OrthoDB" id="285952at2"/>
<dbReference type="HAMAP" id="MF_00724">
    <property type="entry name" value="FliE"/>
    <property type="match status" value="1"/>
</dbReference>
<reference evidence="7 8" key="1">
    <citation type="submission" date="2019-02" db="EMBL/GenBank/DDBJ databases">
        <title>Deep-cultivation of Planctomycetes and their phenomic and genomic characterization uncovers novel biology.</title>
        <authorList>
            <person name="Wiegand S."/>
            <person name="Jogler M."/>
            <person name="Boedeker C."/>
            <person name="Pinto D."/>
            <person name="Vollmers J."/>
            <person name="Rivas-Marin E."/>
            <person name="Kohn T."/>
            <person name="Peeters S.H."/>
            <person name="Heuer A."/>
            <person name="Rast P."/>
            <person name="Oberbeckmann S."/>
            <person name="Bunk B."/>
            <person name="Jeske O."/>
            <person name="Meyerdierks A."/>
            <person name="Storesund J.E."/>
            <person name="Kallscheuer N."/>
            <person name="Luecker S."/>
            <person name="Lage O.M."/>
            <person name="Pohl T."/>
            <person name="Merkel B.J."/>
            <person name="Hornburger P."/>
            <person name="Mueller R.-W."/>
            <person name="Bruemmer F."/>
            <person name="Labrenz M."/>
            <person name="Spormann A.M."/>
            <person name="Op den Camp H."/>
            <person name="Overmann J."/>
            <person name="Amann R."/>
            <person name="Jetten M.S.M."/>
            <person name="Mascher T."/>
            <person name="Medema M.H."/>
            <person name="Devos D.P."/>
            <person name="Kaster A.-K."/>
            <person name="Ovreas L."/>
            <person name="Rohde M."/>
            <person name="Galperin M.Y."/>
            <person name="Jogler C."/>
        </authorList>
    </citation>
    <scope>NUCLEOTIDE SEQUENCE [LARGE SCALE GENOMIC DNA]</scope>
    <source>
        <strain evidence="7 8">Pla110</strain>
    </source>
</reference>
<dbReference type="KEGG" id="plon:Pla110_08170"/>
<evidence type="ECO:0000313" key="8">
    <source>
        <dbReference type="Proteomes" id="UP000317178"/>
    </source>
</evidence>
<evidence type="ECO:0000256" key="5">
    <source>
        <dbReference type="NCBIfam" id="TIGR00205"/>
    </source>
</evidence>
<keyword evidence="3 4" id="KW-0975">Bacterial flagellum</keyword>
<evidence type="ECO:0000256" key="4">
    <source>
        <dbReference type="HAMAP-Rule" id="MF_00724"/>
    </source>
</evidence>
<sequence>MTQPISSLSQFPPLMQPDFPNSATESGAVGGGSFQDLLVGAISETNQLELSANNAIDRSLIGEDISQVEVMSAVKKADLSMRMLLQMRNKVMEAYQELQQLRM</sequence>
<name>A0A518CIQ4_9PLAN</name>
<dbReference type="EMBL" id="CP036281">
    <property type="protein sequence ID" value="QDU79112.1"/>
    <property type="molecule type" value="Genomic_DNA"/>
</dbReference>
<dbReference type="NCBIfam" id="TIGR00205">
    <property type="entry name" value="fliE"/>
    <property type="match status" value="1"/>
</dbReference>
<accession>A0A518CIQ4</accession>
<dbReference type="Proteomes" id="UP000317178">
    <property type="component" value="Chromosome"/>
</dbReference>
<feature type="region of interest" description="Disordered" evidence="6">
    <location>
        <begin position="1"/>
        <end position="28"/>
    </location>
</feature>
<dbReference type="InterPro" id="IPR001624">
    <property type="entry name" value="FliE"/>
</dbReference>
<evidence type="ECO:0000256" key="1">
    <source>
        <dbReference type="ARBA" id="ARBA00004117"/>
    </source>
</evidence>
<dbReference type="GO" id="GO:0009425">
    <property type="term" value="C:bacterial-type flagellum basal body"/>
    <property type="evidence" value="ECO:0007669"/>
    <property type="project" value="UniProtKB-SubCell"/>
</dbReference>
<dbReference type="GO" id="GO:0005198">
    <property type="term" value="F:structural molecule activity"/>
    <property type="evidence" value="ECO:0007669"/>
    <property type="project" value="UniProtKB-UniRule"/>
</dbReference>
<evidence type="ECO:0000313" key="7">
    <source>
        <dbReference type="EMBL" id="QDU79112.1"/>
    </source>
</evidence>
<comment type="subcellular location">
    <subcellularLocation>
        <location evidence="1 4">Bacterial flagellum basal body</location>
    </subcellularLocation>
</comment>
<evidence type="ECO:0000256" key="2">
    <source>
        <dbReference type="ARBA" id="ARBA00009272"/>
    </source>
</evidence>
<dbReference type="Pfam" id="PF02049">
    <property type="entry name" value="FliE"/>
    <property type="match status" value="1"/>
</dbReference>
<dbReference type="PANTHER" id="PTHR34653:SF1">
    <property type="entry name" value="FLAGELLAR HOOK-BASAL BODY COMPLEX PROTEIN FLIE"/>
    <property type="match status" value="1"/>
</dbReference>
<dbReference type="GO" id="GO:0003774">
    <property type="term" value="F:cytoskeletal motor activity"/>
    <property type="evidence" value="ECO:0007669"/>
    <property type="project" value="InterPro"/>
</dbReference>
<dbReference type="AlphaFoldDB" id="A0A518CIQ4"/>
<feature type="compositionally biased region" description="Polar residues" evidence="6">
    <location>
        <begin position="1"/>
        <end position="10"/>
    </location>
</feature>